<keyword evidence="2" id="KW-1185">Reference proteome</keyword>
<evidence type="ECO:0000313" key="1">
    <source>
        <dbReference type="EMBL" id="MDP2564316.1"/>
    </source>
</evidence>
<gene>
    <name evidence="1" type="ORF">Q8W34_06700</name>
</gene>
<dbReference type="Proteomes" id="UP001177212">
    <property type="component" value="Unassembled WGS sequence"/>
</dbReference>
<sequence length="122" mass="13893">MSADLEKKLFENGMGIWKVQKISNNTLTLFKVINDNGDVNMALAITLHLTKDHTNSFMKLSINHKQETKTATVSINDADESLLWPNNIWQQNKEGIKISQAIELSLKPHLNETIKTINFFEP</sequence>
<protein>
    <submittedName>
        <fullName evidence="1">Uncharacterized protein</fullName>
    </submittedName>
</protein>
<dbReference type="RefSeq" id="WP_305471597.1">
    <property type="nucleotide sequence ID" value="NZ_JAUYVT010000004.1"/>
</dbReference>
<proteinExistence type="predicted"/>
<dbReference type="EMBL" id="JAUYVT010000004">
    <property type="protein sequence ID" value="MDP2564316.1"/>
    <property type="molecule type" value="Genomic_DNA"/>
</dbReference>
<organism evidence="1 2">
    <name type="scientific">Pseudoalteromonas marina</name>
    <dbReference type="NCBI Taxonomy" id="267375"/>
    <lineage>
        <taxon>Bacteria</taxon>
        <taxon>Pseudomonadati</taxon>
        <taxon>Pseudomonadota</taxon>
        <taxon>Gammaproteobacteria</taxon>
        <taxon>Alteromonadales</taxon>
        <taxon>Pseudoalteromonadaceae</taxon>
        <taxon>Pseudoalteromonas</taxon>
    </lineage>
</organism>
<reference evidence="1" key="1">
    <citation type="submission" date="2023-07" db="EMBL/GenBank/DDBJ databases">
        <title>Genome content predicts the carbon catabolic preferences of heterotrophic bacteria.</title>
        <authorList>
            <person name="Gralka M."/>
        </authorList>
    </citation>
    <scope>NUCLEOTIDE SEQUENCE</scope>
    <source>
        <strain evidence="1">4G09</strain>
    </source>
</reference>
<comment type="caution">
    <text evidence="1">The sequence shown here is derived from an EMBL/GenBank/DDBJ whole genome shotgun (WGS) entry which is preliminary data.</text>
</comment>
<evidence type="ECO:0000313" key="2">
    <source>
        <dbReference type="Proteomes" id="UP001177212"/>
    </source>
</evidence>
<name>A0ABT9FC03_9GAMM</name>
<accession>A0ABT9FC03</accession>